<dbReference type="AlphaFoldDB" id="D9Q2E9"/>
<dbReference type="InterPro" id="IPR002759">
    <property type="entry name" value="Pop5/Rpp14/Rnp2-like"/>
</dbReference>
<evidence type="ECO:0000256" key="1">
    <source>
        <dbReference type="ARBA" id="ARBA00022694"/>
    </source>
</evidence>
<reference evidence="2 3" key="1">
    <citation type="journal article" date="2010" name="Appl. Environ. Microbiol.">
        <title>The genome sequence of the crenarchaeon Acidilobus saccharovorans supports a new order, Acidilobales, and suggests an important ecological role in terrestrial acidic hot springs.</title>
        <authorList>
            <person name="Mardanov A.V."/>
            <person name="Svetlitchnyi V.A."/>
            <person name="Beletsky A.V."/>
            <person name="Prokofeva M.I."/>
            <person name="Bonch-Osmolovskaya E.A."/>
            <person name="Ravin N.V."/>
            <person name="Skryabin K.G."/>
        </authorList>
    </citation>
    <scope>NUCLEOTIDE SEQUENCE [LARGE SCALE GENOMIC DNA]</scope>
    <source>
        <strain evidence="3">DSM 16705 / JCM 18335 / VKM B-2471 / 345-15</strain>
    </source>
</reference>
<dbReference type="PANTHER" id="PTHR15441">
    <property type="entry name" value="RIBONUCLEASE P PROTEIN SUBUNIT P14"/>
    <property type="match status" value="1"/>
</dbReference>
<protein>
    <submittedName>
        <fullName evidence="2">Ribonuclease P-related protein</fullName>
    </submittedName>
</protein>
<dbReference type="Pfam" id="PF01900">
    <property type="entry name" value="RNase_P_Rpp14"/>
    <property type="match status" value="1"/>
</dbReference>
<dbReference type="PANTHER" id="PTHR15441:SF2">
    <property type="entry name" value="RIBONUCLEASE P_MRP PROTEIN SUBUNIT POP5"/>
    <property type="match status" value="1"/>
</dbReference>
<dbReference type="SUPFAM" id="SSF160350">
    <property type="entry name" value="Rnp2-like"/>
    <property type="match status" value="1"/>
</dbReference>
<accession>D9Q2E9</accession>
<dbReference type="HOGENOM" id="CLU_2339988_0_0_2"/>
<sequence>MVFEVATVAEIQESDLRAAIENKFKDIFGLEGLTLSGLRLIMYDPKLRRGIIRVRSNYFDQLMATLGFVRSINNYRVFLYPLATSGTIRRALKKLRS</sequence>
<proteinExistence type="predicted"/>
<name>D9Q2E9_ACIS3</name>
<keyword evidence="3" id="KW-1185">Reference proteome</keyword>
<gene>
    <name evidence="2" type="ordered locus">ASAC_1082</name>
</gene>
<dbReference type="KEGG" id="asc:ASAC_1082"/>
<dbReference type="InterPro" id="IPR038085">
    <property type="entry name" value="Rnp2-like_sf"/>
</dbReference>
<dbReference type="STRING" id="666510.ASAC_1082"/>
<dbReference type="GO" id="GO:0001682">
    <property type="term" value="P:tRNA 5'-leader removal"/>
    <property type="evidence" value="ECO:0007669"/>
    <property type="project" value="InterPro"/>
</dbReference>
<dbReference type="Gene3D" id="3.30.70.3250">
    <property type="entry name" value="Ribonuclease P, Pop5 subunit"/>
    <property type="match status" value="1"/>
</dbReference>
<evidence type="ECO:0000313" key="2">
    <source>
        <dbReference type="EMBL" id="ADL19487.1"/>
    </source>
</evidence>
<dbReference type="GO" id="GO:0030681">
    <property type="term" value="C:multimeric ribonuclease P complex"/>
    <property type="evidence" value="ECO:0007669"/>
    <property type="project" value="TreeGrafter"/>
</dbReference>
<dbReference type="eggNOG" id="arCOG01365">
    <property type="taxonomic scope" value="Archaea"/>
</dbReference>
<dbReference type="Proteomes" id="UP000000346">
    <property type="component" value="Chromosome"/>
</dbReference>
<dbReference type="InParanoid" id="D9Q2E9"/>
<dbReference type="GO" id="GO:0033204">
    <property type="term" value="F:ribonuclease P RNA binding"/>
    <property type="evidence" value="ECO:0007669"/>
    <property type="project" value="TreeGrafter"/>
</dbReference>
<evidence type="ECO:0000313" key="3">
    <source>
        <dbReference type="Proteomes" id="UP000000346"/>
    </source>
</evidence>
<organism evidence="2 3">
    <name type="scientific">Acidilobus saccharovorans (strain DSM 16705 / JCM 18335 / VKM B-2471 / 345-15)</name>
    <dbReference type="NCBI Taxonomy" id="666510"/>
    <lineage>
        <taxon>Archaea</taxon>
        <taxon>Thermoproteota</taxon>
        <taxon>Thermoprotei</taxon>
        <taxon>Acidilobales</taxon>
        <taxon>Acidilobaceae</taxon>
        <taxon>Acidilobus</taxon>
    </lineage>
</organism>
<dbReference type="EMBL" id="CP001742">
    <property type="protein sequence ID" value="ADL19487.1"/>
    <property type="molecule type" value="Genomic_DNA"/>
</dbReference>
<keyword evidence="1" id="KW-0819">tRNA processing</keyword>